<dbReference type="GO" id="GO:0030915">
    <property type="term" value="C:Smc5-Smc6 complex"/>
    <property type="evidence" value="ECO:0007669"/>
    <property type="project" value="UniProtKB-UniRule"/>
</dbReference>
<dbReference type="AlphaFoldDB" id="A0A448YXN9"/>
<dbReference type="EMBL" id="CAACVS010000032">
    <property type="protein sequence ID" value="VEU34558.1"/>
    <property type="molecule type" value="Genomic_DNA"/>
</dbReference>
<proteinExistence type="inferred from homology"/>
<dbReference type="Pfam" id="PF08743">
    <property type="entry name" value="Nse4_C"/>
    <property type="match status" value="1"/>
</dbReference>
<comment type="subcellular location">
    <subcellularLocation>
        <location evidence="1 7">Nucleus</location>
    </subcellularLocation>
</comment>
<keyword evidence="4 7" id="KW-0233">DNA recombination</keyword>
<keyword evidence="11" id="KW-1185">Reference proteome</keyword>
<evidence type="ECO:0000256" key="7">
    <source>
        <dbReference type="RuleBase" id="RU365071"/>
    </source>
</evidence>
<keyword evidence="3 7" id="KW-0227">DNA damage</keyword>
<feature type="region of interest" description="Disordered" evidence="8">
    <location>
        <begin position="157"/>
        <end position="186"/>
    </location>
</feature>
<sequence length="346" mass="39770">MTDYDVDHHSRNGEDERSIKVCQGLTEDQRREIRKRQRLLRKEIDDLDVDQARDKNNEIFKQVKYVRECVLDSENVEEITKKFGNKIDQLIQIPRYDADRVVSMLVKKCGITRGGYSYFDWRGLGDQVGVCFNAIPSQVSFLNGPLVDGKEVKVKQRAKRVRSTQPESDAEEERPEDIKGHTARGKNQLSAVKENIQNVERALVKKVDSTYRARSRSLTETYGGKDDSSGKIKKMTRLKKKIKRHRDVNAIELLFNPNSFTQTVENLYHYSFLVKEGKASLDVRQNKVLDEESGLKIDGGPVVKYVRDKNPPPPPRQAIVNLTMEDWKNLCEAYEVTSSCVPHREG</sequence>
<dbReference type="InterPro" id="IPR027786">
    <property type="entry name" value="Nse4/EID"/>
</dbReference>
<name>A0A448YXN9_9STRA</name>
<organism evidence="10 11">
    <name type="scientific">Pseudo-nitzschia multistriata</name>
    <dbReference type="NCBI Taxonomy" id="183589"/>
    <lineage>
        <taxon>Eukaryota</taxon>
        <taxon>Sar</taxon>
        <taxon>Stramenopiles</taxon>
        <taxon>Ochrophyta</taxon>
        <taxon>Bacillariophyta</taxon>
        <taxon>Bacillariophyceae</taxon>
        <taxon>Bacillariophycidae</taxon>
        <taxon>Bacillariales</taxon>
        <taxon>Bacillariaceae</taxon>
        <taxon>Pseudo-nitzschia</taxon>
    </lineage>
</organism>
<gene>
    <name evidence="10" type="ORF">PSNMU_V1.4_AUG-EV-PASAV3_0012660</name>
</gene>
<comment type="similarity">
    <text evidence="2 7">Belongs to the NSE4 family.</text>
</comment>
<feature type="domain" description="Non-structural maintenance of chromosome element 4 C-terminal" evidence="9">
    <location>
        <begin position="248"/>
        <end position="340"/>
    </location>
</feature>
<comment type="subunit">
    <text evidence="7">Component of the SMC5-SMC6 complex.</text>
</comment>
<dbReference type="GO" id="GO:0006281">
    <property type="term" value="P:DNA repair"/>
    <property type="evidence" value="ECO:0007669"/>
    <property type="project" value="UniProtKB-UniRule"/>
</dbReference>
<evidence type="ECO:0000256" key="6">
    <source>
        <dbReference type="ARBA" id="ARBA00023242"/>
    </source>
</evidence>
<dbReference type="GO" id="GO:0006310">
    <property type="term" value="P:DNA recombination"/>
    <property type="evidence" value="ECO:0007669"/>
    <property type="project" value="UniProtKB-UniRule"/>
</dbReference>
<keyword evidence="6 7" id="KW-0539">Nucleus</keyword>
<evidence type="ECO:0000313" key="11">
    <source>
        <dbReference type="Proteomes" id="UP000291116"/>
    </source>
</evidence>
<evidence type="ECO:0000256" key="3">
    <source>
        <dbReference type="ARBA" id="ARBA00022763"/>
    </source>
</evidence>
<protein>
    <recommendedName>
        <fullName evidence="7">Non-structural maintenance of chromosomes element 4</fullName>
    </recommendedName>
</protein>
<dbReference type="PANTHER" id="PTHR16140:SF0">
    <property type="entry name" value="NON-STRUCTURAL MAINTENANCE OF CHROMOSOMES ELEMENT 4"/>
    <property type="match status" value="1"/>
</dbReference>
<reference evidence="10 11" key="1">
    <citation type="submission" date="2019-01" db="EMBL/GenBank/DDBJ databases">
        <authorList>
            <person name="Ferrante I. M."/>
        </authorList>
    </citation>
    <scope>NUCLEOTIDE SEQUENCE [LARGE SCALE GENOMIC DNA]</scope>
    <source>
        <strain evidence="10 11">B856</strain>
    </source>
</reference>
<evidence type="ECO:0000256" key="2">
    <source>
        <dbReference type="ARBA" id="ARBA00008997"/>
    </source>
</evidence>
<dbReference type="OrthoDB" id="361242at2759"/>
<evidence type="ECO:0000256" key="8">
    <source>
        <dbReference type="SAM" id="MobiDB-lite"/>
    </source>
</evidence>
<evidence type="ECO:0000259" key="9">
    <source>
        <dbReference type="Pfam" id="PF08743"/>
    </source>
</evidence>
<evidence type="ECO:0000256" key="5">
    <source>
        <dbReference type="ARBA" id="ARBA00023204"/>
    </source>
</evidence>
<accession>A0A448YXN9</accession>
<comment type="function">
    <text evidence="7">Component of the SMC5-SMC6 complex, that promotes sister chromatid alignment after DNA damage and facilitates double-stranded DNA breaks (DSBs) repair via homologous recombination between sister chromatids.</text>
</comment>
<dbReference type="PANTHER" id="PTHR16140">
    <property type="entry name" value="NON-STRUCTURAL MAINTENANCE OF CHROMOSOMES ELEMENT 4"/>
    <property type="match status" value="1"/>
</dbReference>
<evidence type="ECO:0000313" key="10">
    <source>
        <dbReference type="EMBL" id="VEU34558.1"/>
    </source>
</evidence>
<dbReference type="GO" id="GO:0005634">
    <property type="term" value="C:nucleus"/>
    <property type="evidence" value="ECO:0007669"/>
    <property type="project" value="UniProtKB-SubCell"/>
</dbReference>
<keyword evidence="5 7" id="KW-0234">DNA repair</keyword>
<evidence type="ECO:0000256" key="4">
    <source>
        <dbReference type="ARBA" id="ARBA00023172"/>
    </source>
</evidence>
<evidence type="ECO:0000256" key="1">
    <source>
        <dbReference type="ARBA" id="ARBA00004123"/>
    </source>
</evidence>
<dbReference type="Proteomes" id="UP000291116">
    <property type="component" value="Unassembled WGS sequence"/>
</dbReference>
<dbReference type="InterPro" id="IPR014854">
    <property type="entry name" value="Nse4_C"/>
</dbReference>